<organism evidence="1 2">
    <name type="scientific">Tropicimonas isoalkanivorans</name>
    <dbReference type="NCBI Taxonomy" id="441112"/>
    <lineage>
        <taxon>Bacteria</taxon>
        <taxon>Pseudomonadati</taxon>
        <taxon>Pseudomonadota</taxon>
        <taxon>Alphaproteobacteria</taxon>
        <taxon>Rhodobacterales</taxon>
        <taxon>Roseobacteraceae</taxon>
        <taxon>Tropicimonas</taxon>
    </lineage>
</organism>
<evidence type="ECO:0000313" key="1">
    <source>
        <dbReference type="EMBL" id="SFC73142.1"/>
    </source>
</evidence>
<reference evidence="1 2" key="1">
    <citation type="submission" date="2016-10" db="EMBL/GenBank/DDBJ databases">
        <authorList>
            <person name="de Groot N.N."/>
        </authorList>
    </citation>
    <scope>NUCLEOTIDE SEQUENCE [LARGE SCALE GENOMIC DNA]</scope>
    <source>
        <strain evidence="1 2">DSM 19548</strain>
    </source>
</reference>
<dbReference type="AlphaFoldDB" id="A0A1I1LKQ5"/>
<sequence length="328" mass="37686">MTEPRRIACLTMLRDEEFFFPIWYRYYASLFGPQNLFVIDHKSRRRPTAPETGHNLNIVTVPFEHALDKNRKPRKLDGSRFQLISRLAEGLLTYYDAVIFNDTDEIFVVDPARFANLKDFLNSPEGQAPVLAGMGLDVIQDPEEETPLDLTQPVLRQRRHFVYSPVWAKPHIIAEPCNIAPHGVSIPFRYHPDLYLVHLKNADLAEIMKRQAERQGAVDANTIAVNCTWRMTAEQKKSELASLLDLPQKFGELSHREMIKDDFDGKDGLLGGDDGPSRRRKAKFFPWAYKVREFLTPNTVSALQSHRYLLPARFQSASDFLETDASRD</sequence>
<keyword evidence="2" id="KW-1185">Reference proteome</keyword>
<name>A0A1I1LKQ5_9RHOB</name>
<dbReference type="OrthoDB" id="835336at2"/>
<proteinExistence type="predicted"/>
<dbReference type="RefSeq" id="WP_093361343.1">
    <property type="nucleotide sequence ID" value="NZ_FOLG01000008.1"/>
</dbReference>
<dbReference type="Proteomes" id="UP000198728">
    <property type="component" value="Unassembled WGS sequence"/>
</dbReference>
<evidence type="ECO:0000313" key="2">
    <source>
        <dbReference type="Proteomes" id="UP000198728"/>
    </source>
</evidence>
<evidence type="ECO:0008006" key="3">
    <source>
        <dbReference type="Google" id="ProtNLM"/>
    </source>
</evidence>
<accession>A0A1I1LKQ5</accession>
<gene>
    <name evidence="1" type="ORF">SAMN04488094_108154</name>
</gene>
<protein>
    <recommendedName>
        <fullName evidence="3">Glycosyl transferase family 2</fullName>
    </recommendedName>
</protein>
<dbReference type="EMBL" id="FOLG01000008">
    <property type="protein sequence ID" value="SFC73142.1"/>
    <property type="molecule type" value="Genomic_DNA"/>
</dbReference>
<dbReference type="STRING" id="441112.SAMN04488094_108154"/>